<keyword evidence="2" id="KW-0677">Repeat</keyword>
<evidence type="ECO:0000256" key="2">
    <source>
        <dbReference type="ARBA" id="ARBA00022737"/>
    </source>
</evidence>
<dbReference type="GO" id="GO:0035861">
    <property type="term" value="C:site of double-strand break"/>
    <property type="evidence" value="ECO:0007669"/>
    <property type="project" value="TreeGrafter"/>
</dbReference>
<reference evidence="5" key="1">
    <citation type="submission" date="2021-06" db="EMBL/GenBank/DDBJ databases">
        <authorList>
            <person name="Kallberg Y."/>
            <person name="Tangrot J."/>
            <person name="Rosling A."/>
        </authorList>
    </citation>
    <scope>NUCLEOTIDE SEQUENCE</scope>
    <source>
        <strain evidence="5">FL130A</strain>
    </source>
</reference>
<dbReference type="InterPro" id="IPR036322">
    <property type="entry name" value="WD40_repeat_dom_sf"/>
</dbReference>
<evidence type="ECO:0000256" key="1">
    <source>
        <dbReference type="ARBA" id="ARBA00022574"/>
    </source>
</evidence>
<dbReference type="PANTHER" id="PTHR16017:SF0">
    <property type="entry name" value="WD REPEAT-CONTAINING PROTEIN 70"/>
    <property type="match status" value="1"/>
</dbReference>
<sequence length="238" mass="27273">NVEIGSLPTEFDSPSKGKRIRTETKSAEEDNLLNMLPISHEIKLNDHFKTLQHWLLILLARGSYDYDIKFWDFAGMDSSLRPFHSLRPCGDHQIHHIEYSLSGDQFLIISGSARLNYMIEMASKCEAFIEEYIKGDPYIRDMRNTSRHVAALTSGGWHPHDKKCFFTASADSTIRLWDVENKRKQKQVIVFKTKERGGRTIVTAVAYSPDAKLIAAAVQDGNLCFWPVNRLYMLVLHT</sequence>
<feature type="non-terminal residue" evidence="5">
    <location>
        <position position="1"/>
    </location>
</feature>
<dbReference type="SUPFAM" id="SSF50978">
    <property type="entry name" value="WD40 repeat-like"/>
    <property type="match status" value="1"/>
</dbReference>
<comment type="caution">
    <text evidence="5">The sequence shown here is derived from an EMBL/GenBank/DDBJ whole genome shotgun (WGS) entry which is preliminary data.</text>
</comment>
<dbReference type="OrthoDB" id="10264376at2759"/>
<dbReference type="Proteomes" id="UP000789508">
    <property type="component" value="Unassembled WGS sequence"/>
</dbReference>
<keyword evidence="1 3" id="KW-0853">WD repeat</keyword>
<dbReference type="AlphaFoldDB" id="A0A9N9EV67"/>
<dbReference type="PROSITE" id="PS50294">
    <property type="entry name" value="WD_REPEATS_REGION"/>
    <property type="match status" value="1"/>
</dbReference>
<keyword evidence="6" id="KW-1185">Reference proteome</keyword>
<dbReference type="InterPro" id="IPR001680">
    <property type="entry name" value="WD40_rpt"/>
</dbReference>
<dbReference type="InterPro" id="IPR015943">
    <property type="entry name" value="WD40/YVTN_repeat-like_dom_sf"/>
</dbReference>
<evidence type="ECO:0000256" key="4">
    <source>
        <dbReference type="SAM" id="MobiDB-lite"/>
    </source>
</evidence>
<evidence type="ECO:0000256" key="3">
    <source>
        <dbReference type="PROSITE-ProRule" id="PRU00221"/>
    </source>
</evidence>
<dbReference type="SMART" id="SM00320">
    <property type="entry name" value="WD40"/>
    <property type="match status" value="2"/>
</dbReference>
<dbReference type="EMBL" id="CAJVPS010017086">
    <property type="protein sequence ID" value="CAG8692352.1"/>
    <property type="molecule type" value="Genomic_DNA"/>
</dbReference>
<proteinExistence type="predicted"/>
<name>A0A9N9EV67_9GLOM</name>
<evidence type="ECO:0000313" key="6">
    <source>
        <dbReference type="Proteomes" id="UP000789508"/>
    </source>
</evidence>
<feature type="repeat" description="WD" evidence="3">
    <location>
        <begin position="195"/>
        <end position="226"/>
    </location>
</feature>
<dbReference type="PROSITE" id="PS50082">
    <property type="entry name" value="WD_REPEATS_2"/>
    <property type="match status" value="2"/>
</dbReference>
<dbReference type="InterPro" id="IPR051858">
    <property type="entry name" value="WD_repeat_GAD-1"/>
</dbReference>
<dbReference type="Gene3D" id="2.130.10.10">
    <property type="entry name" value="YVTN repeat-like/Quinoprotein amine dehydrogenase"/>
    <property type="match status" value="1"/>
</dbReference>
<gene>
    <name evidence="5" type="ORF">ALEPTO_LOCUS11255</name>
</gene>
<accession>A0A9N9EV67</accession>
<feature type="repeat" description="WD" evidence="3">
    <location>
        <begin position="145"/>
        <end position="187"/>
    </location>
</feature>
<evidence type="ECO:0000313" key="5">
    <source>
        <dbReference type="EMBL" id="CAG8692352.1"/>
    </source>
</evidence>
<organism evidence="5 6">
    <name type="scientific">Ambispora leptoticha</name>
    <dbReference type="NCBI Taxonomy" id="144679"/>
    <lineage>
        <taxon>Eukaryota</taxon>
        <taxon>Fungi</taxon>
        <taxon>Fungi incertae sedis</taxon>
        <taxon>Mucoromycota</taxon>
        <taxon>Glomeromycotina</taxon>
        <taxon>Glomeromycetes</taxon>
        <taxon>Archaeosporales</taxon>
        <taxon>Ambisporaceae</taxon>
        <taxon>Ambispora</taxon>
    </lineage>
</organism>
<dbReference type="Pfam" id="PF00400">
    <property type="entry name" value="WD40"/>
    <property type="match status" value="2"/>
</dbReference>
<feature type="region of interest" description="Disordered" evidence="4">
    <location>
        <begin position="1"/>
        <end position="23"/>
    </location>
</feature>
<dbReference type="PANTHER" id="PTHR16017">
    <property type="entry name" value="GASTRULATION DEFECTIVE PROTEIN 1-RELATED"/>
    <property type="match status" value="1"/>
</dbReference>
<protein>
    <submittedName>
        <fullName evidence="5">8584_t:CDS:1</fullName>
    </submittedName>
</protein>
<dbReference type="GO" id="GO:0005634">
    <property type="term" value="C:nucleus"/>
    <property type="evidence" value="ECO:0007669"/>
    <property type="project" value="TreeGrafter"/>
</dbReference>